<evidence type="ECO:0000313" key="2">
    <source>
        <dbReference type="Proteomes" id="UP001501009"/>
    </source>
</evidence>
<dbReference type="Proteomes" id="UP001501009">
    <property type="component" value="Unassembled WGS sequence"/>
</dbReference>
<name>A0ABP7HF74_9ACTN</name>
<reference evidence="2" key="1">
    <citation type="journal article" date="2019" name="Int. J. Syst. Evol. Microbiol.">
        <title>The Global Catalogue of Microorganisms (GCM) 10K type strain sequencing project: providing services to taxonomists for standard genome sequencing and annotation.</title>
        <authorList>
            <consortium name="The Broad Institute Genomics Platform"/>
            <consortium name="The Broad Institute Genome Sequencing Center for Infectious Disease"/>
            <person name="Wu L."/>
            <person name="Ma J."/>
        </authorList>
    </citation>
    <scope>NUCLEOTIDE SEQUENCE [LARGE SCALE GENOMIC DNA]</scope>
    <source>
        <strain evidence="2">JCM 17138</strain>
    </source>
</reference>
<evidence type="ECO:0000313" key="1">
    <source>
        <dbReference type="EMBL" id="GAA3787434.1"/>
    </source>
</evidence>
<gene>
    <name evidence="1" type="ORF">GCM10022403_022660</name>
</gene>
<organism evidence="1 2">
    <name type="scientific">Streptomyces coacervatus</name>
    <dbReference type="NCBI Taxonomy" id="647381"/>
    <lineage>
        <taxon>Bacteria</taxon>
        <taxon>Bacillati</taxon>
        <taxon>Actinomycetota</taxon>
        <taxon>Actinomycetes</taxon>
        <taxon>Kitasatosporales</taxon>
        <taxon>Streptomycetaceae</taxon>
        <taxon>Streptomyces</taxon>
    </lineage>
</organism>
<comment type="caution">
    <text evidence="1">The sequence shown here is derived from an EMBL/GenBank/DDBJ whole genome shotgun (WGS) entry which is preliminary data.</text>
</comment>
<dbReference type="RefSeq" id="WP_275773990.1">
    <property type="nucleotide sequence ID" value="NZ_BAABDE010000008.1"/>
</dbReference>
<dbReference type="EMBL" id="BAABDE010000008">
    <property type="protein sequence ID" value="GAA3787434.1"/>
    <property type="molecule type" value="Genomic_DNA"/>
</dbReference>
<proteinExistence type="predicted"/>
<keyword evidence="2" id="KW-1185">Reference proteome</keyword>
<accession>A0ABP7HF74</accession>
<sequence>MLELVRRNTPERQVESLSYRLHRPAFVGEHLLADGTPSDGPARLHLATRREARHASAEVTFT</sequence>
<protein>
    <submittedName>
        <fullName evidence="1">Uncharacterized protein</fullName>
    </submittedName>
</protein>